<evidence type="ECO:0000256" key="5">
    <source>
        <dbReference type="ARBA" id="ARBA00022737"/>
    </source>
</evidence>
<proteinExistence type="inferred from homology"/>
<keyword evidence="8" id="KW-0040">ANK repeat</keyword>
<dbReference type="InterPro" id="IPR041175">
    <property type="entry name" value="VLRF1/Vms1"/>
</dbReference>
<dbReference type="GeneID" id="16070210"/>
<evidence type="ECO:0000256" key="8">
    <source>
        <dbReference type="ARBA" id="ARBA00023043"/>
    </source>
</evidence>
<feature type="active site" evidence="10">
    <location>
        <position position="286"/>
    </location>
</feature>
<dbReference type="PROSITE" id="PS52044">
    <property type="entry name" value="VLRF1"/>
    <property type="match status" value="1"/>
</dbReference>
<dbReference type="GO" id="GO:0016787">
    <property type="term" value="F:hydrolase activity"/>
    <property type="evidence" value="ECO:0007669"/>
    <property type="project" value="UniProtKB-KW"/>
</dbReference>
<sequence>MRRRASFIRALSGVRALWEGTATGSARLATKTPLLTYQQRRGQHHSSSTSKPQAATTNNRMATFFNKTTKDLLQHVRVQGVAPPQETADVATAYAERTLEEQTAMLQRQLERLKVQNRLRLAQQPGSQGAQQAANGDEDEGDDDVSSGENSEDDDELVRQESDHPPAPLDDDDDNDDNDNVGAETTAATGDGNLPVQKGPVLYFQAGKESANTWCSIYRDVLPSRGVDVGTHVVEEEIRSLPTAGPWAFFMLAGGHFAGAIVNRGQIQHHKCFHRYVVRAKRGTVQSVRDAKSGTSQPKSAGSNLRRYNEQQLRQDIEGLLREWKPYLASCTVIFHRTSVHNRSFIFQSAKQQKKTGTSDESDLLVRNDPRIRTVPFPTQRPTLKEIARVYALLTCINVLDGEPAFIRKHREQTEQSKTTGDAAQQQQHKEEQRKQREENDAEKKHAGAQQSAVVASTQTILYKACLKGDIGKPLT</sequence>
<keyword evidence="4 10" id="KW-0540">Nuclease</keyword>
<dbReference type="KEGG" id="sre:PTSG_09402"/>
<evidence type="ECO:0000256" key="10">
    <source>
        <dbReference type="PROSITE-ProRule" id="PRU01389"/>
    </source>
</evidence>
<evidence type="ECO:0000313" key="14">
    <source>
        <dbReference type="Proteomes" id="UP000007799"/>
    </source>
</evidence>
<evidence type="ECO:0000256" key="1">
    <source>
        <dbReference type="ARBA" id="ARBA00004496"/>
    </source>
</evidence>
<dbReference type="EMBL" id="GL832982">
    <property type="protein sequence ID" value="EGD78336.1"/>
    <property type="molecule type" value="Genomic_DNA"/>
</dbReference>
<dbReference type="PANTHER" id="PTHR16036">
    <property type="entry name" value="ANKYRIN REPEAT AND ZINC FINGER DOMAIN-CONTAINING PROTEIN 1"/>
    <property type="match status" value="1"/>
</dbReference>
<dbReference type="Pfam" id="PF18826">
    <property type="entry name" value="bVLRF1"/>
    <property type="match status" value="1"/>
</dbReference>
<gene>
    <name evidence="13" type="ORF">PTSG_09402</name>
</gene>
<keyword evidence="7 10" id="KW-0378">Hydrolase</keyword>
<keyword evidence="3 10" id="KW-0963">Cytoplasm</keyword>
<feature type="compositionally biased region" description="Low complexity" evidence="11">
    <location>
        <begin position="122"/>
        <end position="135"/>
    </location>
</feature>
<feature type="compositionally biased region" description="Basic and acidic residues" evidence="11">
    <location>
        <begin position="428"/>
        <end position="446"/>
    </location>
</feature>
<dbReference type="RefSeq" id="XP_004989659.1">
    <property type="nucleotide sequence ID" value="XM_004989602.1"/>
</dbReference>
<keyword evidence="6 10" id="KW-0255">Endonuclease</keyword>
<keyword evidence="5" id="KW-0677">Repeat</keyword>
<evidence type="ECO:0000256" key="7">
    <source>
        <dbReference type="ARBA" id="ARBA00022801"/>
    </source>
</evidence>
<keyword evidence="9" id="KW-0175">Coiled coil</keyword>
<accession>F2UMI7</accession>
<dbReference type="PANTHER" id="PTHR16036:SF2">
    <property type="entry name" value="TRNA ENDONUCLEASE ANKZF1"/>
    <property type="match status" value="1"/>
</dbReference>
<evidence type="ECO:0000256" key="11">
    <source>
        <dbReference type="SAM" id="MobiDB-lite"/>
    </source>
</evidence>
<dbReference type="GO" id="GO:0036503">
    <property type="term" value="P:ERAD pathway"/>
    <property type="evidence" value="ECO:0007669"/>
    <property type="project" value="TreeGrafter"/>
</dbReference>
<feature type="region of interest" description="Disordered" evidence="11">
    <location>
        <begin position="412"/>
        <end position="454"/>
    </location>
</feature>
<evidence type="ECO:0000259" key="12">
    <source>
        <dbReference type="PROSITE" id="PS52044"/>
    </source>
</evidence>
<dbReference type="STRING" id="946362.F2UMI7"/>
<protein>
    <recommendedName>
        <fullName evidence="12">VLRF1 domain-containing protein</fullName>
    </recommendedName>
</protein>
<reference evidence="13" key="1">
    <citation type="submission" date="2009-08" db="EMBL/GenBank/DDBJ databases">
        <title>Annotation of Salpingoeca rosetta.</title>
        <authorList>
            <consortium name="The Broad Institute Genome Sequencing Platform"/>
            <person name="Russ C."/>
            <person name="Cuomo C."/>
            <person name="Burger G."/>
            <person name="Gray M.W."/>
            <person name="Holland P.W.H."/>
            <person name="King N."/>
            <person name="Lang F.B.F."/>
            <person name="Roger A.J."/>
            <person name="Ruiz-Trillo I."/>
            <person name="Young S.K."/>
            <person name="Zeng Q."/>
            <person name="Gargeya S."/>
            <person name="Alvarado L."/>
            <person name="Berlin A."/>
            <person name="Chapman S.B."/>
            <person name="Chen Z."/>
            <person name="Freedman E."/>
            <person name="Gellesch M."/>
            <person name="Goldberg J."/>
            <person name="Griggs A."/>
            <person name="Gujja S."/>
            <person name="Heilman E."/>
            <person name="Heiman D."/>
            <person name="Howarth C."/>
            <person name="Mehta T."/>
            <person name="Neiman D."/>
            <person name="Pearson M."/>
            <person name="Roberts A."/>
            <person name="Saif S."/>
            <person name="Shea T."/>
            <person name="Shenoy N."/>
            <person name="Sisk P."/>
            <person name="Stolte C."/>
            <person name="Sykes S."/>
            <person name="White J."/>
            <person name="Yandava C."/>
            <person name="Haas B."/>
            <person name="Nusbaum C."/>
            <person name="Birren B."/>
        </authorList>
    </citation>
    <scope>NUCLEOTIDE SEQUENCE</scope>
    <source>
        <strain evidence="13">ATCC 50818</strain>
    </source>
</reference>
<feature type="region of interest" description="Disordered" evidence="11">
    <location>
        <begin position="287"/>
        <end position="308"/>
    </location>
</feature>
<dbReference type="eggNOG" id="KOG2505">
    <property type="taxonomic scope" value="Eukaryota"/>
</dbReference>
<evidence type="ECO:0000256" key="6">
    <source>
        <dbReference type="ARBA" id="ARBA00022759"/>
    </source>
</evidence>
<dbReference type="Proteomes" id="UP000007799">
    <property type="component" value="Unassembled WGS sequence"/>
</dbReference>
<feature type="compositionally biased region" description="Polar residues" evidence="11">
    <location>
        <begin position="293"/>
        <end position="303"/>
    </location>
</feature>
<dbReference type="OrthoDB" id="429841at2759"/>
<dbReference type="InParanoid" id="F2UMI7"/>
<name>F2UMI7_SALR5</name>
<comment type="subcellular location">
    <subcellularLocation>
        <location evidence="1">Cytoplasm</location>
    </subcellularLocation>
</comment>
<dbReference type="InterPro" id="IPR047139">
    <property type="entry name" value="ANKZ1/VMS1"/>
</dbReference>
<feature type="compositionally biased region" description="Acidic residues" evidence="11">
    <location>
        <begin position="169"/>
        <end position="179"/>
    </location>
</feature>
<dbReference type="GO" id="GO:0004519">
    <property type="term" value="F:endonuclease activity"/>
    <property type="evidence" value="ECO:0007669"/>
    <property type="project" value="UniProtKB-KW"/>
</dbReference>
<evidence type="ECO:0000256" key="9">
    <source>
        <dbReference type="ARBA" id="ARBA00023054"/>
    </source>
</evidence>
<keyword evidence="14" id="KW-1185">Reference proteome</keyword>
<comment type="domain">
    <text evidence="10">The VLRF1 domain mediates binding to the 60S ribosomal subunit.</text>
</comment>
<feature type="compositionally biased region" description="Acidic residues" evidence="11">
    <location>
        <begin position="136"/>
        <end position="156"/>
    </location>
</feature>
<feature type="region of interest" description="Disordered" evidence="11">
    <location>
        <begin position="122"/>
        <end position="197"/>
    </location>
</feature>
<evidence type="ECO:0000256" key="3">
    <source>
        <dbReference type="ARBA" id="ARBA00022490"/>
    </source>
</evidence>
<dbReference type="GO" id="GO:0005737">
    <property type="term" value="C:cytoplasm"/>
    <property type="evidence" value="ECO:0007669"/>
    <property type="project" value="UniProtKB-SubCell"/>
</dbReference>
<feature type="domain" description="VLRF1" evidence="12">
    <location>
        <begin position="243"/>
        <end position="397"/>
    </location>
</feature>
<feature type="region of interest" description="Disordered" evidence="11">
    <location>
        <begin position="348"/>
        <end position="367"/>
    </location>
</feature>
<dbReference type="AlphaFoldDB" id="F2UMI7"/>
<comment type="similarity">
    <text evidence="2 10">Belongs to the ANKZF1/VMS1 family.</text>
</comment>
<evidence type="ECO:0000256" key="4">
    <source>
        <dbReference type="ARBA" id="ARBA00022722"/>
    </source>
</evidence>
<evidence type="ECO:0000313" key="13">
    <source>
        <dbReference type="EMBL" id="EGD78336.1"/>
    </source>
</evidence>
<evidence type="ECO:0000256" key="2">
    <source>
        <dbReference type="ARBA" id="ARBA00009262"/>
    </source>
</evidence>
<organism evidence="13 14">
    <name type="scientific">Salpingoeca rosetta (strain ATCC 50818 / BSB-021)</name>
    <dbReference type="NCBI Taxonomy" id="946362"/>
    <lineage>
        <taxon>Eukaryota</taxon>
        <taxon>Choanoflagellata</taxon>
        <taxon>Craspedida</taxon>
        <taxon>Salpingoecidae</taxon>
        <taxon>Salpingoeca</taxon>
    </lineage>
</organism>